<feature type="compositionally biased region" description="Pro residues" evidence="1">
    <location>
        <begin position="145"/>
        <end position="158"/>
    </location>
</feature>
<reference evidence="2" key="1">
    <citation type="submission" date="2018-12" db="EMBL/GenBank/DDBJ databases">
        <authorList>
            <person name="Jadhav K."/>
            <person name="Kushwaha B."/>
            <person name="Jadhav I."/>
        </authorList>
    </citation>
    <scope>NUCLEOTIDE SEQUENCE [LARGE SCALE GENOMIC DNA]</scope>
    <source>
        <strain evidence="2">SBS 10</strain>
    </source>
</reference>
<feature type="compositionally biased region" description="Low complexity" evidence="1">
    <location>
        <begin position="228"/>
        <end position="246"/>
    </location>
</feature>
<evidence type="ECO:0000256" key="1">
    <source>
        <dbReference type="SAM" id="MobiDB-lite"/>
    </source>
</evidence>
<protein>
    <submittedName>
        <fullName evidence="2">Uncharacterized protein</fullName>
    </submittedName>
</protein>
<sequence>MTADHRRQRCHGGRRLRRYQAMTCRTSSAGLPEVSVGGGGSRRWPEGVRARPGRYPAQRHRRRGRSVDYLFHQGRLMVEPELLERVEVAARGQQGHQWPRCPGRRHSLRHQDRTTCCARGTRRRAVEDRLLQQYRRLQGFRLAVRPPPTTGAPWPRWPRPTTATTKMPRATQYTETEVITGFAKVSRPVDRRTGSPSATGATGTKRSASTAALGASARNPVFDQRQKPSPASTASIPPTTTGWIWN</sequence>
<gene>
    <name evidence="2" type="ORF">DSL92_05665</name>
</gene>
<feature type="region of interest" description="Disordered" evidence="1">
    <location>
        <begin position="143"/>
        <end position="169"/>
    </location>
</feature>
<feature type="region of interest" description="Disordered" evidence="1">
    <location>
        <begin position="187"/>
        <end position="246"/>
    </location>
</feature>
<accession>A0A432JIW7</accession>
<dbReference type="AlphaFoldDB" id="A0A432JIW7"/>
<proteinExistence type="predicted"/>
<feature type="region of interest" description="Disordered" evidence="1">
    <location>
        <begin position="30"/>
        <end position="61"/>
    </location>
</feature>
<feature type="compositionally biased region" description="Low complexity" evidence="1">
    <location>
        <begin position="194"/>
        <end position="204"/>
    </location>
</feature>
<evidence type="ECO:0000313" key="2">
    <source>
        <dbReference type="EMBL" id="RUA22440.1"/>
    </source>
</evidence>
<organism evidence="2">
    <name type="scientific">Billgrantia gudaonensis</name>
    <dbReference type="NCBI Taxonomy" id="376427"/>
    <lineage>
        <taxon>Bacteria</taxon>
        <taxon>Pseudomonadati</taxon>
        <taxon>Pseudomonadota</taxon>
        <taxon>Gammaproteobacteria</taxon>
        <taxon>Oceanospirillales</taxon>
        <taxon>Halomonadaceae</taxon>
        <taxon>Billgrantia</taxon>
    </lineage>
</organism>
<dbReference type="EMBL" id="RXHI01000016">
    <property type="protein sequence ID" value="RUA22440.1"/>
    <property type="molecule type" value="Genomic_DNA"/>
</dbReference>
<comment type="caution">
    <text evidence="2">The sequence shown here is derived from an EMBL/GenBank/DDBJ whole genome shotgun (WGS) entry which is preliminary data.</text>
</comment>
<name>A0A432JIW7_9GAMM</name>